<dbReference type="EMBL" id="AE001437">
    <property type="protein sequence ID" value="AAK79061.1"/>
    <property type="molecule type" value="Genomic_DNA"/>
</dbReference>
<name>Q97K34_CLOAB</name>
<dbReference type="KEGG" id="cac:CA_C1087"/>
<protein>
    <submittedName>
        <fullName evidence="1">Uncharacterized protein</fullName>
    </submittedName>
</protein>
<accession>Q97K34</accession>
<dbReference type="STRING" id="272562.CA_C1087"/>
<dbReference type="PIR" id="B97034">
    <property type="entry name" value="B97034"/>
</dbReference>
<organism evidence="1 2">
    <name type="scientific">Clostridium acetobutylicum (strain ATCC 824 / DSM 792 / JCM 1419 / IAM 19013 / LMG 5710 / NBRC 13948 / NRRL B-527 / VKM B-1787 / 2291 / W)</name>
    <dbReference type="NCBI Taxonomy" id="272562"/>
    <lineage>
        <taxon>Bacteria</taxon>
        <taxon>Bacillati</taxon>
        <taxon>Bacillota</taxon>
        <taxon>Clostridia</taxon>
        <taxon>Eubacteriales</taxon>
        <taxon>Clostridiaceae</taxon>
        <taxon>Clostridium</taxon>
    </lineage>
</organism>
<dbReference type="HOGENOM" id="CLU_2895926_0_0_9"/>
<keyword evidence="2" id="KW-1185">Reference proteome</keyword>
<reference evidence="1 2" key="1">
    <citation type="journal article" date="2001" name="J. Bacteriol.">
        <title>Genome sequence and comparative analysis of the solvent-producing bacterium Clostridium acetobutylicum.</title>
        <authorList>
            <person name="Nolling J."/>
            <person name="Breton G."/>
            <person name="Omelchenko M.V."/>
            <person name="Makarova K.S."/>
            <person name="Zeng Q."/>
            <person name="Gibson R."/>
            <person name="Lee H.M."/>
            <person name="Dubois J."/>
            <person name="Qiu D."/>
            <person name="Hitti J."/>
            <person name="Wolf Y.I."/>
            <person name="Tatusov R.L."/>
            <person name="Sabathe F."/>
            <person name="Doucette-Stamm L."/>
            <person name="Soucaille P."/>
            <person name="Daly M.J."/>
            <person name="Bennett G.N."/>
            <person name="Koonin E.V."/>
            <person name="Smith D.R."/>
        </authorList>
    </citation>
    <scope>NUCLEOTIDE SEQUENCE [LARGE SCALE GENOMIC DNA]</scope>
    <source>
        <strain evidence="2">ATCC 824 / DSM 792 / JCM 1419 / LMG 5710 / VKM B-1787</strain>
    </source>
</reference>
<evidence type="ECO:0000313" key="1">
    <source>
        <dbReference type="EMBL" id="AAK79061.1"/>
    </source>
</evidence>
<gene>
    <name evidence="1" type="ordered locus">CA_C1087</name>
</gene>
<dbReference type="AlphaFoldDB" id="Q97K34"/>
<dbReference type="Proteomes" id="UP000000814">
    <property type="component" value="Chromosome"/>
</dbReference>
<proteinExistence type="predicted"/>
<sequence length="62" mass="7408">MRNKELVRDIKGYLSMIHILFNKLSILFRFDNIVVWFRKISNNILLNIMYLSSTIGCFMPLI</sequence>
<evidence type="ECO:0000313" key="2">
    <source>
        <dbReference type="Proteomes" id="UP000000814"/>
    </source>
</evidence>